<dbReference type="EMBL" id="CM039176">
    <property type="protein sequence ID" value="KAH9718419.1"/>
    <property type="molecule type" value="Genomic_DNA"/>
</dbReference>
<organism evidence="1 2">
    <name type="scientific">Citrus sinensis</name>
    <name type="common">Sweet orange</name>
    <name type="synonym">Citrus aurantium var. sinensis</name>
    <dbReference type="NCBI Taxonomy" id="2711"/>
    <lineage>
        <taxon>Eukaryota</taxon>
        <taxon>Viridiplantae</taxon>
        <taxon>Streptophyta</taxon>
        <taxon>Embryophyta</taxon>
        <taxon>Tracheophyta</taxon>
        <taxon>Spermatophyta</taxon>
        <taxon>Magnoliopsida</taxon>
        <taxon>eudicotyledons</taxon>
        <taxon>Gunneridae</taxon>
        <taxon>Pentapetalae</taxon>
        <taxon>rosids</taxon>
        <taxon>malvids</taxon>
        <taxon>Sapindales</taxon>
        <taxon>Rutaceae</taxon>
        <taxon>Aurantioideae</taxon>
        <taxon>Citrus</taxon>
    </lineage>
</organism>
<reference evidence="2" key="1">
    <citation type="journal article" date="2023" name="Hortic. Res.">
        <title>A chromosome-level phased genome enabling allele-level studies in sweet orange: a case study on citrus Huanglongbing tolerance.</title>
        <authorList>
            <person name="Wu B."/>
            <person name="Yu Q."/>
            <person name="Deng Z."/>
            <person name="Duan Y."/>
            <person name="Luo F."/>
            <person name="Gmitter F. Jr."/>
        </authorList>
    </citation>
    <scope>NUCLEOTIDE SEQUENCE [LARGE SCALE GENOMIC DNA]</scope>
    <source>
        <strain evidence="2">cv. Valencia</strain>
    </source>
</reference>
<comment type="caution">
    <text evidence="1">The sequence shown here is derived from an EMBL/GenBank/DDBJ whole genome shotgun (WGS) entry which is preliminary data.</text>
</comment>
<proteinExistence type="predicted"/>
<keyword evidence="2" id="KW-1185">Reference proteome</keyword>
<evidence type="ECO:0000313" key="2">
    <source>
        <dbReference type="Proteomes" id="UP000829398"/>
    </source>
</evidence>
<dbReference type="Proteomes" id="UP000829398">
    <property type="component" value="Chromosome 7"/>
</dbReference>
<gene>
    <name evidence="1" type="ORF">KPL71_022226</name>
</gene>
<accession>A0ACB8JKI1</accession>
<evidence type="ECO:0000313" key="1">
    <source>
        <dbReference type="EMBL" id="KAH9718419.1"/>
    </source>
</evidence>
<sequence>MSLSNKFHSKGNVPFSWENKPGVSKVIIHNGFDGDGHCSSKLPPPPCQAESKKFSVTCPESSSRKGLGLWNNNKHDQPDPFLVALKECTKNARNCSMKSSNKNNKTGMMKGFFSFGCKHNSCSVKDNNSGKVAQLRLICKMERCEKLNEK</sequence>
<name>A0ACB8JKI1_CITSI</name>
<protein>
    <submittedName>
        <fullName evidence="1">Uncharacterized protein</fullName>
    </submittedName>
</protein>